<keyword evidence="4" id="KW-1185">Reference proteome</keyword>
<keyword evidence="1" id="KW-0479">Metal-binding</keyword>
<name>A0ABW4ZMZ0_9SPHI</name>
<sequence>MRYRYVLATALGIGCLSTGQLTVTAQTTPAEKNFKVTAESFADLQILRYQVPGFDELTLQQKKLAYYLSEAALSGRDIIYDQSGKYNLLIRKTIENIYSTYKGDRKSADWQKFLTYAGRFWFSNGNHHHYGNEKFIPEHSYAYFTRLVLNSNLKGFPVNKSESITAFLTRIRPIIFDPKFQPKMTDTSPNIDNVVASSNNFYEGVTQKEVEDYYAKFNTEGNAPSWGLNTKVLKQNGKVVEKTWKVGGMYSPAIERIVYWLEKAVPVAENAKQKDALQKLVKYYRSGDLRDFDEYSIAWVNDTASRLDVVNGFIEVYKDAIGKKGSFESVVSLKDMEATKRIKAIADQAQWFEDNSPLMPEHKKKTVKGITAKAITVIMESGDAAPATPIGINLPNADWIRRDHGSKSVSLSNIVHAYNVSSANSGVLDEFAFDPAVKARIRQYGTLASDLHTDMHECIGHASGQINPGVATTDKTLKNYASTLEEARADLVALYYIMDPKLIEIGVMPSLEVGKAEYDSYIMNGLITQLTRLKPGNNLEEAHMRNRQLNALWVYEKGKTDNVIEFVKQNGKTYTRINDYNKLRILFGQLLREIQRIKSEGDFEAGKSLVENYGVKVDQELLKEVLARYAKLNVKPYKGFIQPKLIPVMNGNEITDIKVTYPSSFYQQMMEFGKKYSYLPVMN</sequence>
<proteinExistence type="predicted"/>
<evidence type="ECO:0000256" key="2">
    <source>
        <dbReference type="ARBA" id="ARBA00022801"/>
    </source>
</evidence>
<evidence type="ECO:0000313" key="4">
    <source>
        <dbReference type="Proteomes" id="UP001597387"/>
    </source>
</evidence>
<evidence type="ECO:0000313" key="3">
    <source>
        <dbReference type="EMBL" id="MFD2163002.1"/>
    </source>
</evidence>
<dbReference type="PROSITE" id="PS51257">
    <property type="entry name" value="PROKAR_LIPOPROTEIN"/>
    <property type="match status" value="1"/>
</dbReference>
<gene>
    <name evidence="3" type="ORF">ACFSJU_11410</name>
</gene>
<accession>A0ABW4ZMZ0</accession>
<reference evidence="4" key="1">
    <citation type="journal article" date="2019" name="Int. J. Syst. Evol. Microbiol.">
        <title>The Global Catalogue of Microorganisms (GCM) 10K type strain sequencing project: providing services to taxonomists for standard genome sequencing and annotation.</title>
        <authorList>
            <consortium name="The Broad Institute Genomics Platform"/>
            <consortium name="The Broad Institute Genome Sequencing Center for Infectious Disease"/>
            <person name="Wu L."/>
            <person name="Ma J."/>
        </authorList>
    </citation>
    <scope>NUCLEOTIDE SEQUENCE [LARGE SCALE GENOMIC DNA]</scope>
    <source>
        <strain evidence="4">KCTC 42217</strain>
    </source>
</reference>
<keyword evidence="2" id="KW-0378">Hydrolase</keyword>
<dbReference type="Gene3D" id="3.30.540.30">
    <property type="match status" value="2"/>
</dbReference>
<dbReference type="EMBL" id="JBHUHZ010000001">
    <property type="protein sequence ID" value="MFD2163002.1"/>
    <property type="molecule type" value="Genomic_DNA"/>
</dbReference>
<dbReference type="InterPro" id="IPR039461">
    <property type="entry name" value="Peptidase_M49"/>
</dbReference>
<dbReference type="Proteomes" id="UP001597387">
    <property type="component" value="Unassembled WGS sequence"/>
</dbReference>
<dbReference type="RefSeq" id="WP_255902489.1">
    <property type="nucleotide sequence ID" value="NZ_JAFMZO010000003.1"/>
</dbReference>
<dbReference type="PANTHER" id="PTHR23422:SF11">
    <property type="entry name" value="DIPEPTIDYL PEPTIDASE 3"/>
    <property type="match status" value="1"/>
</dbReference>
<comment type="caution">
    <text evidence="3">The sequence shown here is derived from an EMBL/GenBank/DDBJ whole genome shotgun (WGS) entry which is preliminary data.</text>
</comment>
<organism evidence="3 4">
    <name type="scientific">Paradesertivirga mongoliensis</name>
    <dbReference type="NCBI Taxonomy" id="2100740"/>
    <lineage>
        <taxon>Bacteria</taxon>
        <taxon>Pseudomonadati</taxon>
        <taxon>Bacteroidota</taxon>
        <taxon>Sphingobacteriia</taxon>
        <taxon>Sphingobacteriales</taxon>
        <taxon>Sphingobacteriaceae</taxon>
        <taxon>Paradesertivirga</taxon>
    </lineage>
</organism>
<protein>
    <submittedName>
        <fullName evidence="3">Dihydrofolate reductase</fullName>
    </submittedName>
</protein>
<dbReference type="PANTHER" id="PTHR23422">
    <property type="entry name" value="DIPEPTIDYL PEPTIDASE III-RELATED"/>
    <property type="match status" value="1"/>
</dbReference>
<dbReference type="Pfam" id="PF03571">
    <property type="entry name" value="Peptidase_M49"/>
    <property type="match status" value="2"/>
</dbReference>
<evidence type="ECO:0000256" key="1">
    <source>
        <dbReference type="ARBA" id="ARBA00022723"/>
    </source>
</evidence>